<evidence type="ECO:0000256" key="13">
    <source>
        <dbReference type="ARBA" id="ARBA00022833"/>
    </source>
</evidence>
<dbReference type="UniPathway" id="UPA00848">
    <property type="reaction ID" value="UER00151"/>
</dbReference>
<reference evidence="20" key="3">
    <citation type="submission" date="2025-09" db="UniProtKB">
        <authorList>
            <consortium name="Ensembl"/>
        </authorList>
    </citation>
    <scope>IDENTIFICATION</scope>
</reference>
<dbReference type="Ensembl" id="ENSMUNT00000006096.2">
    <property type="protein sequence ID" value="ENSMUNP00000005244.2"/>
    <property type="gene ID" value="ENSMUNG00000004313.2"/>
</dbReference>
<feature type="region of interest" description="Disordered" evidence="18">
    <location>
        <begin position="1"/>
        <end position="52"/>
    </location>
</feature>
<keyword evidence="21" id="KW-1185">Reference proteome</keyword>
<organism evidence="20 21">
    <name type="scientific">Melopsittacus undulatus</name>
    <name type="common">Budgerigar</name>
    <name type="synonym">Psittacus undulatus</name>
    <dbReference type="NCBI Taxonomy" id="13146"/>
    <lineage>
        <taxon>Eukaryota</taxon>
        <taxon>Metazoa</taxon>
        <taxon>Chordata</taxon>
        <taxon>Craniata</taxon>
        <taxon>Vertebrata</taxon>
        <taxon>Euteleostomi</taxon>
        <taxon>Archelosauria</taxon>
        <taxon>Archosauria</taxon>
        <taxon>Dinosauria</taxon>
        <taxon>Saurischia</taxon>
        <taxon>Theropoda</taxon>
        <taxon>Coelurosauria</taxon>
        <taxon>Aves</taxon>
        <taxon>Neognathae</taxon>
        <taxon>Neoaves</taxon>
        <taxon>Telluraves</taxon>
        <taxon>Australaves</taxon>
        <taxon>Psittaciformes</taxon>
        <taxon>Psittaculidae</taxon>
        <taxon>Melopsittacus</taxon>
    </lineage>
</organism>
<dbReference type="InterPro" id="IPR020602">
    <property type="entry name" value="GTP_CycHdrlase_I_dom"/>
</dbReference>
<accession>A0A8C6IXZ0</accession>
<dbReference type="InterPro" id="IPR018234">
    <property type="entry name" value="GTP_CycHdrlase_I_CS"/>
</dbReference>
<sequence>MAAARGCNGYPRQDRPPPPSAAPSAVAEKPRGPPGGDGWRGERPRSEEDNELSLPSLAAAYTTILRSLGEDPERQGLLKTPWRAATAMQFFTKGYQETISDVLNDAIFDEDHDEMVIVKDIDMFSLCEHHLVPFVGKVTLPHKTNVGIYDKRPKVYERLTKQIAIAITEALQPAGVGVVIEATHMCMVMRGVQKMNSKTVTSTMLGVFREDPKTREEFLTLIRT</sequence>
<dbReference type="NCBIfam" id="TIGR00063">
    <property type="entry name" value="folE"/>
    <property type="match status" value="1"/>
</dbReference>
<evidence type="ECO:0000256" key="8">
    <source>
        <dbReference type="ARBA" id="ARBA00022490"/>
    </source>
</evidence>
<evidence type="ECO:0000256" key="18">
    <source>
        <dbReference type="SAM" id="MobiDB-lite"/>
    </source>
</evidence>
<dbReference type="PANTHER" id="PTHR11109">
    <property type="entry name" value="GTP CYCLOHYDROLASE I"/>
    <property type="match status" value="1"/>
</dbReference>
<keyword evidence="9" id="KW-0021">Allosteric enzyme</keyword>
<dbReference type="InterPro" id="IPR043133">
    <property type="entry name" value="GTP-CH-I_C/QueF"/>
</dbReference>
<evidence type="ECO:0000256" key="1">
    <source>
        <dbReference type="ARBA" id="ARBA00001052"/>
    </source>
</evidence>
<dbReference type="AlphaFoldDB" id="A0A8C6IXZ0"/>
<keyword evidence="14" id="KW-0783">Tetrahydrobiopterin biosynthesis</keyword>
<protein>
    <recommendedName>
        <fullName evidence="7">GTP cyclohydrolase 1</fullName>
        <ecNumber evidence="6">3.5.4.16</ecNumber>
    </recommendedName>
    <alternativeName>
        <fullName evidence="17">GTP cyclohydrolase I</fullName>
    </alternativeName>
</protein>
<dbReference type="GO" id="GO:0005737">
    <property type="term" value="C:cytoplasm"/>
    <property type="evidence" value="ECO:0007669"/>
    <property type="project" value="UniProtKB-SubCell"/>
</dbReference>
<keyword evidence="15" id="KW-0342">GTP-binding</keyword>
<comment type="subcellular location">
    <subcellularLocation>
        <location evidence="3">Cytoplasm</location>
    </subcellularLocation>
    <subcellularLocation>
        <location evidence="2">Nucleus</location>
    </subcellularLocation>
</comment>
<comment type="pathway">
    <text evidence="4">Cofactor biosynthesis; 7,8-dihydroneopterin triphosphate biosynthesis; 7,8-dihydroneopterin triphosphate from GTP: step 1/1.</text>
</comment>
<dbReference type="CDD" id="cd00642">
    <property type="entry name" value="GTP_cyclohydro1"/>
    <property type="match status" value="1"/>
</dbReference>
<evidence type="ECO:0000256" key="11">
    <source>
        <dbReference type="ARBA" id="ARBA00022741"/>
    </source>
</evidence>
<keyword evidence="8" id="KW-0963">Cytoplasm</keyword>
<proteinExistence type="inferred from homology"/>
<evidence type="ECO:0000256" key="15">
    <source>
        <dbReference type="ARBA" id="ARBA00023134"/>
    </source>
</evidence>
<reference evidence="20" key="2">
    <citation type="submission" date="2025-08" db="UniProtKB">
        <authorList>
            <consortium name="Ensembl"/>
        </authorList>
    </citation>
    <scope>IDENTIFICATION</scope>
</reference>
<dbReference type="GO" id="GO:0005525">
    <property type="term" value="F:GTP binding"/>
    <property type="evidence" value="ECO:0007669"/>
    <property type="project" value="UniProtKB-KW"/>
</dbReference>
<keyword evidence="11" id="KW-0547">Nucleotide-binding</keyword>
<feature type="domain" description="GTP cyclohydrolase I" evidence="19">
    <location>
        <begin position="59"/>
        <end position="223"/>
    </location>
</feature>
<evidence type="ECO:0000259" key="19">
    <source>
        <dbReference type="Pfam" id="PF01227"/>
    </source>
</evidence>
<evidence type="ECO:0000256" key="10">
    <source>
        <dbReference type="ARBA" id="ARBA00022723"/>
    </source>
</evidence>
<dbReference type="GO" id="GO:0008270">
    <property type="term" value="F:zinc ion binding"/>
    <property type="evidence" value="ECO:0007669"/>
    <property type="project" value="TreeGrafter"/>
</dbReference>
<dbReference type="InterPro" id="IPR001474">
    <property type="entry name" value="GTP_CycHdrlase_I"/>
</dbReference>
<accession>A0A8V5H7V7</accession>
<comment type="similarity">
    <text evidence="5">Belongs to the GTP cyclohydrolase I family.</text>
</comment>
<evidence type="ECO:0000256" key="7">
    <source>
        <dbReference type="ARBA" id="ARBA00017272"/>
    </source>
</evidence>
<keyword evidence="12" id="KW-0378">Hydrolase</keyword>
<dbReference type="InterPro" id="IPR043134">
    <property type="entry name" value="GTP-CH-I_N"/>
</dbReference>
<dbReference type="Gene3D" id="1.10.286.10">
    <property type="match status" value="1"/>
</dbReference>
<dbReference type="Pfam" id="PF01227">
    <property type="entry name" value="GTP_cyclohydroI"/>
    <property type="match status" value="1"/>
</dbReference>
<name>A0A8C6IXZ0_MELUD</name>
<evidence type="ECO:0000256" key="14">
    <source>
        <dbReference type="ARBA" id="ARBA00023007"/>
    </source>
</evidence>
<keyword evidence="16" id="KW-0539">Nucleus</keyword>
<dbReference type="PANTHER" id="PTHR11109:SF11">
    <property type="entry name" value="GTP CYCLOHYDROLASE 1"/>
    <property type="match status" value="1"/>
</dbReference>
<keyword evidence="13" id="KW-0862">Zinc</keyword>
<evidence type="ECO:0000256" key="17">
    <source>
        <dbReference type="ARBA" id="ARBA00030854"/>
    </source>
</evidence>
<dbReference type="EC" id="3.5.4.16" evidence="6"/>
<evidence type="ECO:0000256" key="5">
    <source>
        <dbReference type="ARBA" id="ARBA00008085"/>
    </source>
</evidence>
<dbReference type="Proteomes" id="UP000694405">
    <property type="component" value="Chromosome 4"/>
</dbReference>
<evidence type="ECO:0000256" key="16">
    <source>
        <dbReference type="ARBA" id="ARBA00023242"/>
    </source>
</evidence>
<evidence type="ECO:0000256" key="12">
    <source>
        <dbReference type="ARBA" id="ARBA00022801"/>
    </source>
</evidence>
<evidence type="ECO:0000313" key="21">
    <source>
        <dbReference type="Proteomes" id="UP000694405"/>
    </source>
</evidence>
<dbReference type="FunFam" id="1.10.286.10:FF:000003">
    <property type="entry name" value="GTP cyclohydrolase 1"/>
    <property type="match status" value="1"/>
</dbReference>
<dbReference type="GO" id="GO:0003934">
    <property type="term" value="F:GTP cyclohydrolase I activity"/>
    <property type="evidence" value="ECO:0007669"/>
    <property type="project" value="UniProtKB-EC"/>
</dbReference>
<dbReference type="GO" id="GO:0046654">
    <property type="term" value="P:tetrahydrofolate biosynthetic process"/>
    <property type="evidence" value="ECO:0007669"/>
    <property type="project" value="InterPro"/>
</dbReference>
<evidence type="ECO:0000256" key="6">
    <source>
        <dbReference type="ARBA" id="ARBA00012715"/>
    </source>
</evidence>
<comment type="catalytic activity">
    <reaction evidence="1">
        <text>GTP + H2O = 7,8-dihydroneopterin 3'-triphosphate + formate + H(+)</text>
        <dbReference type="Rhea" id="RHEA:17473"/>
        <dbReference type="ChEBI" id="CHEBI:15377"/>
        <dbReference type="ChEBI" id="CHEBI:15378"/>
        <dbReference type="ChEBI" id="CHEBI:15740"/>
        <dbReference type="ChEBI" id="CHEBI:37565"/>
        <dbReference type="ChEBI" id="CHEBI:58462"/>
        <dbReference type="EC" id="3.5.4.16"/>
    </reaction>
</comment>
<keyword evidence="10" id="KW-0479">Metal-binding</keyword>
<dbReference type="Gene3D" id="3.30.1130.10">
    <property type="match status" value="1"/>
</dbReference>
<evidence type="ECO:0000256" key="4">
    <source>
        <dbReference type="ARBA" id="ARBA00005080"/>
    </source>
</evidence>
<evidence type="ECO:0000256" key="3">
    <source>
        <dbReference type="ARBA" id="ARBA00004496"/>
    </source>
</evidence>
<evidence type="ECO:0000256" key="2">
    <source>
        <dbReference type="ARBA" id="ARBA00004123"/>
    </source>
</evidence>
<dbReference type="SUPFAM" id="SSF55620">
    <property type="entry name" value="Tetrahydrobiopterin biosynthesis enzymes-like"/>
    <property type="match status" value="1"/>
</dbReference>
<dbReference type="NCBIfam" id="NF006825">
    <property type="entry name" value="PRK09347.1-2"/>
    <property type="match status" value="1"/>
</dbReference>
<gene>
    <name evidence="20" type="primary">LOC101872258</name>
</gene>
<dbReference type="FunFam" id="3.30.1130.10:FF:000012">
    <property type="entry name" value="GTP cyclohydrolase 1"/>
    <property type="match status" value="1"/>
</dbReference>
<reference evidence="20" key="1">
    <citation type="submission" date="2020-03" db="EMBL/GenBank/DDBJ databases">
        <title>Melopsittacus undulatus (budgerigar) genome, bMelUnd1, maternal haplotype with Z.</title>
        <authorList>
            <person name="Gedman G."/>
            <person name="Mountcastle J."/>
            <person name="Haase B."/>
            <person name="Formenti G."/>
            <person name="Wright T."/>
            <person name="Apodaca J."/>
            <person name="Pelan S."/>
            <person name="Chow W."/>
            <person name="Rhie A."/>
            <person name="Howe K."/>
            <person name="Fedrigo O."/>
            <person name="Jarvis E.D."/>
        </authorList>
    </citation>
    <scope>NUCLEOTIDE SEQUENCE [LARGE SCALE GENOMIC DNA]</scope>
</reference>
<dbReference type="HAMAP" id="MF_00223">
    <property type="entry name" value="FolE"/>
    <property type="match status" value="1"/>
</dbReference>
<evidence type="ECO:0000256" key="9">
    <source>
        <dbReference type="ARBA" id="ARBA00022533"/>
    </source>
</evidence>
<dbReference type="GO" id="GO:0006729">
    <property type="term" value="P:tetrahydrobiopterin biosynthetic process"/>
    <property type="evidence" value="ECO:0007669"/>
    <property type="project" value="UniProtKB-KW"/>
</dbReference>
<dbReference type="NCBIfam" id="NF006826">
    <property type="entry name" value="PRK09347.1-3"/>
    <property type="match status" value="1"/>
</dbReference>
<dbReference type="PROSITE" id="PS00859">
    <property type="entry name" value="GTP_CYCLOHYDROL_1_1"/>
    <property type="match status" value="1"/>
</dbReference>
<dbReference type="GO" id="GO:0005634">
    <property type="term" value="C:nucleus"/>
    <property type="evidence" value="ECO:0007669"/>
    <property type="project" value="UniProtKB-SubCell"/>
</dbReference>
<evidence type="ECO:0000313" key="20">
    <source>
        <dbReference type="Ensembl" id="ENSMUNP00000005244.2"/>
    </source>
</evidence>